<proteinExistence type="predicted"/>
<dbReference type="SUPFAM" id="SSF49785">
    <property type="entry name" value="Galactose-binding domain-like"/>
    <property type="match status" value="1"/>
</dbReference>
<evidence type="ECO:0000256" key="2">
    <source>
        <dbReference type="ARBA" id="ARBA00022801"/>
    </source>
</evidence>
<dbReference type="InterPro" id="IPR002884">
    <property type="entry name" value="P_dom"/>
</dbReference>
<dbReference type="Pfam" id="PF01483">
    <property type="entry name" value="P_proprotein"/>
    <property type="match status" value="1"/>
</dbReference>
<sequence>MDVVDSYSDNLVVTLVAPDGSTHLLRNQIGDANDDIHETYRLNLSSERRSGTWKHASAGLTNHPVAPPWR</sequence>
<reference evidence="4 5" key="1">
    <citation type="submission" date="2021-01" db="EMBL/GenBank/DDBJ databases">
        <title>Whole genome shotgun sequence of Plantactinospora endophytica NBRC 110450.</title>
        <authorList>
            <person name="Komaki H."/>
            <person name="Tamura T."/>
        </authorList>
    </citation>
    <scope>NUCLEOTIDE SEQUENCE [LARGE SCALE GENOMIC DNA]</scope>
    <source>
        <strain evidence="4 5">NBRC 110450</strain>
    </source>
</reference>
<dbReference type="Proteomes" id="UP000646749">
    <property type="component" value="Unassembled WGS sequence"/>
</dbReference>
<organism evidence="4 5">
    <name type="scientific">Plantactinospora endophytica</name>
    <dbReference type="NCBI Taxonomy" id="673535"/>
    <lineage>
        <taxon>Bacteria</taxon>
        <taxon>Bacillati</taxon>
        <taxon>Actinomycetota</taxon>
        <taxon>Actinomycetes</taxon>
        <taxon>Micromonosporales</taxon>
        <taxon>Micromonosporaceae</taxon>
        <taxon>Plantactinospora</taxon>
    </lineage>
</organism>
<accession>A0ABQ4DZC9</accession>
<dbReference type="InterPro" id="IPR008979">
    <property type="entry name" value="Galactose-bd-like_sf"/>
</dbReference>
<keyword evidence="2" id="KW-0378">Hydrolase</keyword>
<dbReference type="RefSeq" id="WP_203866335.1">
    <property type="nucleotide sequence ID" value="NZ_BONW01000013.1"/>
</dbReference>
<keyword evidence="5" id="KW-1185">Reference proteome</keyword>
<keyword evidence="1" id="KW-0645">Protease</keyword>
<evidence type="ECO:0000259" key="3">
    <source>
        <dbReference type="Pfam" id="PF01483"/>
    </source>
</evidence>
<feature type="domain" description="P/Homo B" evidence="3">
    <location>
        <begin position="6"/>
        <end position="54"/>
    </location>
</feature>
<comment type="caution">
    <text evidence="4">The sequence shown here is derived from an EMBL/GenBank/DDBJ whole genome shotgun (WGS) entry which is preliminary data.</text>
</comment>
<gene>
    <name evidence="4" type="ORF">Pen02_27190</name>
</gene>
<evidence type="ECO:0000313" key="5">
    <source>
        <dbReference type="Proteomes" id="UP000646749"/>
    </source>
</evidence>
<evidence type="ECO:0000313" key="4">
    <source>
        <dbReference type="EMBL" id="GIG87783.1"/>
    </source>
</evidence>
<name>A0ABQ4DZC9_9ACTN</name>
<protein>
    <recommendedName>
        <fullName evidence="3">P/Homo B domain-containing protein</fullName>
    </recommendedName>
</protein>
<dbReference type="EMBL" id="BONW01000013">
    <property type="protein sequence ID" value="GIG87783.1"/>
    <property type="molecule type" value="Genomic_DNA"/>
</dbReference>
<evidence type="ECO:0000256" key="1">
    <source>
        <dbReference type="ARBA" id="ARBA00022670"/>
    </source>
</evidence>